<sequence>MPKNFAATRLVNLPGAEPKITAAQLWKALELKLKQPELFLPAATGASFASEGGKSIRSMNTKAGKVVKESYETYEGTMTYLDGVDGDFRVTNLISYDKNNELLLTFSFVGGIPVVAGLGENHTAEELNKIVGDVLEKTIDVSRDLVKKGVL</sequence>
<dbReference type="AlphaFoldDB" id="A0A9P6EBV6"/>
<accession>A0A9P6EBV6</accession>
<name>A0A9P6EBV6_9AGAR</name>
<proteinExistence type="predicted"/>
<dbReference type="SUPFAM" id="SSF55961">
    <property type="entry name" value="Bet v1-like"/>
    <property type="match status" value="1"/>
</dbReference>
<evidence type="ECO:0000313" key="2">
    <source>
        <dbReference type="Proteomes" id="UP000807306"/>
    </source>
</evidence>
<organism evidence="1 2">
    <name type="scientific">Crepidotus variabilis</name>
    <dbReference type="NCBI Taxonomy" id="179855"/>
    <lineage>
        <taxon>Eukaryota</taxon>
        <taxon>Fungi</taxon>
        <taxon>Dikarya</taxon>
        <taxon>Basidiomycota</taxon>
        <taxon>Agaricomycotina</taxon>
        <taxon>Agaricomycetes</taxon>
        <taxon>Agaricomycetidae</taxon>
        <taxon>Agaricales</taxon>
        <taxon>Agaricineae</taxon>
        <taxon>Crepidotaceae</taxon>
        <taxon>Crepidotus</taxon>
    </lineage>
</organism>
<dbReference type="OrthoDB" id="2320332at2759"/>
<evidence type="ECO:0000313" key="1">
    <source>
        <dbReference type="EMBL" id="KAF9526048.1"/>
    </source>
</evidence>
<dbReference type="EMBL" id="MU157876">
    <property type="protein sequence ID" value="KAF9526048.1"/>
    <property type="molecule type" value="Genomic_DNA"/>
</dbReference>
<comment type="caution">
    <text evidence="1">The sequence shown here is derived from an EMBL/GenBank/DDBJ whole genome shotgun (WGS) entry which is preliminary data.</text>
</comment>
<dbReference type="InterPro" id="IPR015075">
    <property type="entry name" value="AtaL"/>
</dbReference>
<gene>
    <name evidence="1" type="ORF">CPB83DRAFT_858582</name>
</gene>
<reference evidence="1" key="1">
    <citation type="submission" date="2020-11" db="EMBL/GenBank/DDBJ databases">
        <authorList>
            <consortium name="DOE Joint Genome Institute"/>
            <person name="Ahrendt S."/>
            <person name="Riley R."/>
            <person name="Andreopoulos W."/>
            <person name="Labutti K."/>
            <person name="Pangilinan J."/>
            <person name="Ruiz-Duenas F.J."/>
            <person name="Barrasa J.M."/>
            <person name="Sanchez-Garcia M."/>
            <person name="Camarero S."/>
            <person name="Miyauchi S."/>
            <person name="Serrano A."/>
            <person name="Linde D."/>
            <person name="Babiker R."/>
            <person name="Drula E."/>
            <person name="Ayuso-Fernandez I."/>
            <person name="Pacheco R."/>
            <person name="Padilla G."/>
            <person name="Ferreira P."/>
            <person name="Barriuso J."/>
            <person name="Kellner H."/>
            <person name="Castanera R."/>
            <person name="Alfaro M."/>
            <person name="Ramirez L."/>
            <person name="Pisabarro A.G."/>
            <person name="Kuo A."/>
            <person name="Tritt A."/>
            <person name="Lipzen A."/>
            <person name="He G."/>
            <person name="Yan M."/>
            <person name="Ng V."/>
            <person name="Cullen D."/>
            <person name="Martin F."/>
            <person name="Rosso M.-N."/>
            <person name="Henrissat B."/>
            <person name="Hibbett D."/>
            <person name="Martinez A.T."/>
            <person name="Grigoriev I.V."/>
        </authorList>
    </citation>
    <scope>NUCLEOTIDE SEQUENCE</scope>
    <source>
        <strain evidence="1">CBS 506.95</strain>
    </source>
</reference>
<dbReference type="Gene3D" id="3.30.530.20">
    <property type="match status" value="1"/>
</dbReference>
<keyword evidence="2" id="KW-1185">Reference proteome</keyword>
<protein>
    <submittedName>
        <fullName evidence="1">Uncharacterized protein</fullName>
    </submittedName>
</protein>
<dbReference type="InterPro" id="IPR023393">
    <property type="entry name" value="START-like_dom_sf"/>
</dbReference>
<dbReference type="Proteomes" id="UP000807306">
    <property type="component" value="Unassembled WGS sequence"/>
</dbReference>
<dbReference type="Pfam" id="PF08982">
    <property type="entry name" value="AtaL"/>
    <property type="match status" value="1"/>
</dbReference>